<organism evidence="1 2">
    <name type="scientific">Artomyces pyxidatus</name>
    <dbReference type="NCBI Taxonomy" id="48021"/>
    <lineage>
        <taxon>Eukaryota</taxon>
        <taxon>Fungi</taxon>
        <taxon>Dikarya</taxon>
        <taxon>Basidiomycota</taxon>
        <taxon>Agaricomycotina</taxon>
        <taxon>Agaricomycetes</taxon>
        <taxon>Russulales</taxon>
        <taxon>Auriscalpiaceae</taxon>
        <taxon>Artomyces</taxon>
    </lineage>
</organism>
<name>A0ACB8T7S4_9AGAM</name>
<comment type="caution">
    <text evidence="1">The sequence shown here is derived from an EMBL/GenBank/DDBJ whole genome shotgun (WGS) entry which is preliminary data.</text>
</comment>
<accession>A0ACB8T7S4</accession>
<reference evidence="1" key="1">
    <citation type="submission" date="2021-03" db="EMBL/GenBank/DDBJ databases">
        <authorList>
            <consortium name="DOE Joint Genome Institute"/>
            <person name="Ahrendt S."/>
            <person name="Looney B.P."/>
            <person name="Miyauchi S."/>
            <person name="Morin E."/>
            <person name="Drula E."/>
            <person name="Courty P.E."/>
            <person name="Chicoki N."/>
            <person name="Fauchery L."/>
            <person name="Kohler A."/>
            <person name="Kuo A."/>
            <person name="Labutti K."/>
            <person name="Pangilinan J."/>
            <person name="Lipzen A."/>
            <person name="Riley R."/>
            <person name="Andreopoulos W."/>
            <person name="He G."/>
            <person name="Johnson J."/>
            <person name="Barry K.W."/>
            <person name="Grigoriev I.V."/>
            <person name="Nagy L."/>
            <person name="Hibbett D."/>
            <person name="Henrissat B."/>
            <person name="Matheny P.B."/>
            <person name="Labbe J."/>
            <person name="Martin F."/>
        </authorList>
    </citation>
    <scope>NUCLEOTIDE SEQUENCE</scope>
    <source>
        <strain evidence="1">HHB10654</strain>
    </source>
</reference>
<dbReference type="EMBL" id="MU277198">
    <property type="protein sequence ID" value="KAI0064537.1"/>
    <property type="molecule type" value="Genomic_DNA"/>
</dbReference>
<evidence type="ECO:0000313" key="2">
    <source>
        <dbReference type="Proteomes" id="UP000814140"/>
    </source>
</evidence>
<protein>
    <submittedName>
        <fullName evidence="1">Uncharacterized protein</fullName>
    </submittedName>
</protein>
<evidence type="ECO:0000313" key="1">
    <source>
        <dbReference type="EMBL" id="KAI0064537.1"/>
    </source>
</evidence>
<sequence length="311" mass="34794">MLDTPDARPPAPRYEFDPGDREGSFRAHQRRLQGLRQAALANPLRAGHTFALDIARHRGPQQPDARPLPAFARAAARRTLVLETPLQTQPDHRSQVWTARVADHPERVILKIIQPSMILIPDPSWRDWEDSYAPPRALAETEDIIYRRLQSVQGSTIPYYFGMHDATMPNGEFAYILVIEKIEGVTVQEWRDANLPRTSPNHTALMPFLKNLATHLLKSYGALHGLNVIHGDVRASNMILISPTSTSAQIVLVDFGGGAILKGQAMSFKLEQEERQDCFKISMCCSEHMELIRAWAKHHLPDGVGGQVAAV</sequence>
<reference evidence="1" key="2">
    <citation type="journal article" date="2022" name="New Phytol.">
        <title>Evolutionary transition to the ectomycorrhizal habit in the genomes of a hyperdiverse lineage of mushroom-forming fungi.</title>
        <authorList>
            <person name="Looney B."/>
            <person name="Miyauchi S."/>
            <person name="Morin E."/>
            <person name="Drula E."/>
            <person name="Courty P.E."/>
            <person name="Kohler A."/>
            <person name="Kuo A."/>
            <person name="LaButti K."/>
            <person name="Pangilinan J."/>
            <person name="Lipzen A."/>
            <person name="Riley R."/>
            <person name="Andreopoulos W."/>
            <person name="He G."/>
            <person name="Johnson J."/>
            <person name="Nolan M."/>
            <person name="Tritt A."/>
            <person name="Barry K.W."/>
            <person name="Grigoriev I.V."/>
            <person name="Nagy L.G."/>
            <person name="Hibbett D."/>
            <person name="Henrissat B."/>
            <person name="Matheny P.B."/>
            <person name="Labbe J."/>
            <person name="Martin F.M."/>
        </authorList>
    </citation>
    <scope>NUCLEOTIDE SEQUENCE</scope>
    <source>
        <strain evidence="1">HHB10654</strain>
    </source>
</reference>
<gene>
    <name evidence="1" type="ORF">BV25DRAFT_1914250</name>
</gene>
<dbReference type="Proteomes" id="UP000814140">
    <property type="component" value="Unassembled WGS sequence"/>
</dbReference>
<keyword evidence="2" id="KW-1185">Reference proteome</keyword>
<proteinExistence type="predicted"/>